<name>A0AAU1ZUH7_9ACTN</name>
<dbReference type="InterPro" id="IPR050641">
    <property type="entry name" value="RIFMO-like"/>
</dbReference>
<organism evidence="5">
    <name type="scientific">Streptomyces sp. NBC_00093</name>
    <dbReference type="NCBI Taxonomy" id="2975649"/>
    <lineage>
        <taxon>Bacteria</taxon>
        <taxon>Bacillati</taxon>
        <taxon>Actinomycetota</taxon>
        <taxon>Actinomycetes</taxon>
        <taxon>Kitasatosporales</taxon>
        <taxon>Streptomycetaceae</taxon>
        <taxon>Streptomyces</taxon>
    </lineage>
</organism>
<dbReference type="Gene3D" id="3.30.70.2450">
    <property type="match status" value="1"/>
</dbReference>
<comment type="cofactor">
    <cofactor evidence="1">
        <name>FAD</name>
        <dbReference type="ChEBI" id="CHEBI:57692"/>
    </cofactor>
</comment>
<sequence>MTERTMPAQDSGRTPILIVGAGPCGLAVACELLQLGIPVRLLEAREDRAVGSRAVQLWPLGLEVLRTVRILDEALDRGLRVHSNIYHLGDRVLTVALGKDNEPLLLPQEQTMELLEGALERLGGRVERGVRVTGIELTDTGVTAKAEGPGGTTELVEADWLIGADGVHSVVREQLGFDFRGVRLPLDFLLAEGRIDGDYDPGTLHYYIGPKGSVVFGPMPGGKVRVSGVLAPGFPLTAEAVQEFLDERTGGGLRVVELDTLATFATAERIATGMRKGRAFLVGDAAHTHTPVGGQGLNLGLQDSHNLAWKLAGVIKGRYTPQILDTYEPERLQAARQIVGTTHRLMRMFTLGPTASRVQNVSWNLLGATGVLRRWFVPLLAGRRVRYPDALVPTPDTGSGRRRRAALRLAGRALPLPGTRPPHWVPAAAPGSGGGFRLLTVGRAADSALARRGRWLAEAHGTALEHEHHQRRSTAGFLLLRPDGYVAASGTEPAGLDHVERLLIGLTAGRGSASV</sequence>
<dbReference type="PROSITE" id="PS51257">
    <property type="entry name" value="PROKAR_LIPOPROTEIN"/>
    <property type="match status" value="1"/>
</dbReference>
<keyword evidence="5" id="KW-0503">Monooxygenase</keyword>
<evidence type="ECO:0000256" key="1">
    <source>
        <dbReference type="ARBA" id="ARBA00001974"/>
    </source>
</evidence>
<protein>
    <submittedName>
        <fullName evidence="5">FAD-dependent monooxygenase</fullName>
    </submittedName>
</protein>
<dbReference type="SUPFAM" id="SSF51905">
    <property type="entry name" value="FAD/NAD(P)-binding domain"/>
    <property type="match status" value="1"/>
</dbReference>
<dbReference type="Gene3D" id="3.50.50.60">
    <property type="entry name" value="FAD/NAD(P)-binding domain"/>
    <property type="match status" value="1"/>
</dbReference>
<evidence type="ECO:0000256" key="3">
    <source>
        <dbReference type="ARBA" id="ARBA00022827"/>
    </source>
</evidence>
<dbReference type="InterPro" id="IPR002938">
    <property type="entry name" value="FAD-bd"/>
</dbReference>
<dbReference type="GO" id="GO:0016709">
    <property type="term" value="F:oxidoreductase activity, acting on paired donors, with incorporation or reduction of molecular oxygen, NAD(P)H as one donor, and incorporation of one atom of oxygen"/>
    <property type="evidence" value="ECO:0007669"/>
    <property type="project" value="UniProtKB-ARBA"/>
</dbReference>
<dbReference type="PRINTS" id="PR00420">
    <property type="entry name" value="RNGMNOXGNASE"/>
</dbReference>
<dbReference type="PANTHER" id="PTHR43004:SF19">
    <property type="entry name" value="BINDING MONOOXYGENASE, PUTATIVE (JCVI)-RELATED"/>
    <property type="match status" value="1"/>
</dbReference>
<dbReference type="Pfam" id="PF01494">
    <property type="entry name" value="FAD_binding_3"/>
    <property type="match status" value="1"/>
</dbReference>
<dbReference type="GO" id="GO:0071949">
    <property type="term" value="F:FAD binding"/>
    <property type="evidence" value="ECO:0007669"/>
    <property type="project" value="InterPro"/>
</dbReference>
<feature type="domain" description="FAD-binding" evidence="4">
    <location>
        <begin position="13"/>
        <end position="339"/>
    </location>
</feature>
<dbReference type="PANTHER" id="PTHR43004">
    <property type="entry name" value="TRK SYSTEM POTASSIUM UPTAKE PROTEIN"/>
    <property type="match status" value="1"/>
</dbReference>
<evidence type="ECO:0000256" key="2">
    <source>
        <dbReference type="ARBA" id="ARBA00022630"/>
    </source>
</evidence>
<proteinExistence type="predicted"/>
<keyword evidence="3" id="KW-0274">FAD</keyword>
<dbReference type="AlphaFoldDB" id="A0AAU1ZUH7"/>
<dbReference type="InterPro" id="IPR036188">
    <property type="entry name" value="FAD/NAD-bd_sf"/>
</dbReference>
<dbReference type="EMBL" id="CP108222">
    <property type="protein sequence ID" value="WTT15239.1"/>
    <property type="molecule type" value="Genomic_DNA"/>
</dbReference>
<evidence type="ECO:0000259" key="4">
    <source>
        <dbReference type="Pfam" id="PF01494"/>
    </source>
</evidence>
<accession>A0AAU1ZUH7</accession>
<reference evidence="5" key="1">
    <citation type="submission" date="2022-10" db="EMBL/GenBank/DDBJ databases">
        <title>The complete genomes of actinobacterial strains from the NBC collection.</title>
        <authorList>
            <person name="Joergensen T.S."/>
            <person name="Alvarez Arevalo M."/>
            <person name="Sterndorff E.B."/>
            <person name="Faurdal D."/>
            <person name="Vuksanovic O."/>
            <person name="Mourched A.-S."/>
            <person name="Charusanti P."/>
            <person name="Shaw S."/>
            <person name="Blin K."/>
            <person name="Weber T."/>
        </authorList>
    </citation>
    <scope>NUCLEOTIDE SEQUENCE</scope>
    <source>
        <strain evidence="5">NBC_00093</strain>
    </source>
</reference>
<keyword evidence="2" id="KW-0285">Flavoprotein</keyword>
<keyword evidence="5" id="KW-0560">Oxidoreductase</keyword>
<gene>
    <name evidence="5" type="ORF">OHA22_06700</name>
</gene>
<evidence type="ECO:0000313" key="5">
    <source>
        <dbReference type="EMBL" id="WTT15239.1"/>
    </source>
</evidence>